<protein>
    <submittedName>
        <fullName evidence="2">Uncharacterized protein</fullName>
    </submittedName>
</protein>
<keyword evidence="1" id="KW-0812">Transmembrane</keyword>
<name>C8S4S3_9RHOB</name>
<dbReference type="Proteomes" id="UP000010121">
    <property type="component" value="Unassembled WGS sequence"/>
</dbReference>
<evidence type="ECO:0000313" key="2">
    <source>
        <dbReference type="EMBL" id="EEW23982.1"/>
    </source>
</evidence>
<evidence type="ECO:0000313" key="3">
    <source>
        <dbReference type="Proteomes" id="UP000010121"/>
    </source>
</evidence>
<keyword evidence="3" id="KW-1185">Reference proteome</keyword>
<organism evidence="2 3">
    <name type="scientific">Rhodobacter ferrooxidans</name>
    <dbReference type="NCBI Taxonomy" id="371731"/>
    <lineage>
        <taxon>Bacteria</taxon>
        <taxon>Pseudomonadati</taxon>
        <taxon>Pseudomonadota</taxon>
        <taxon>Alphaproteobacteria</taxon>
        <taxon>Rhodobacterales</taxon>
        <taxon>Rhodobacter group</taxon>
        <taxon>Rhodobacter</taxon>
    </lineage>
</organism>
<evidence type="ECO:0000256" key="1">
    <source>
        <dbReference type="SAM" id="Phobius"/>
    </source>
</evidence>
<reference evidence="2 3" key="1">
    <citation type="submission" date="2009-08" db="EMBL/GenBank/DDBJ databases">
        <title>The draft genome of Rhodobacter sp. SW2.</title>
        <authorList>
            <consortium name="US DOE Joint Genome Institute (JGI-PGF)"/>
            <person name="Lucas S."/>
            <person name="Copeland A."/>
            <person name="Lapidus A."/>
            <person name="Glavina del Rio T."/>
            <person name="Tice H."/>
            <person name="Bruce D."/>
            <person name="Goodwin L."/>
            <person name="Pitluck S."/>
            <person name="Larimer F."/>
            <person name="Land M.L."/>
            <person name="Hauser L."/>
            <person name="Emerson D."/>
        </authorList>
    </citation>
    <scope>NUCLEOTIDE SEQUENCE [LARGE SCALE GENOMIC DNA]</scope>
    <source>
        <strain evidence="2 3">SW2</strain>
    </source>
</reference>
<dbReference type="EMBL" id="ACYY01000028">
    <property type="protein sequence ID" value="EEW23982.1"/>
    <property type="molecule type" value="Genomic_DNA"/>
</dbReference>
<sequence>MPARTFVSLLLIVIAAAGLTLLAAQRIGLPLAALSLVAVLAALALRLWMDKR</sequence>
<keyword evidence="1" id="KW-0472">Membrane</keyword>
<dbReference type="RefSeq" id="WP_008032528.1">
    <property type="nucleotide sequence ID" value="NZ_ACYY01000028.1"/>
</dbReference>
<proteinExistence type="predicted"/>
<dbReference type="AlphaFoldDB" id="C8S4S3"/>
<comment type="caution">
    <text evidence="2">The sequence shown here is derived from an EMBL/GenBank/DDBJ whole genome shotgun (WGS) entry which is preliminary data.</text>
</comment>
<feature type="transmembrane region" description="Helical" evidence="1">
    <location>
        <begin position="32"/>
        <end position="49"/>
    </location>
</feature>
<keyword evidence="1" id="KW-1133">Transmembrane helix</keyword>
<dbReference type="STRING" id="371731.Rsw2DRAFT_3051"/>
<accession>C8S4S3</accession>
<gene>
    <name evidence="2" type="ORF">Rsw2DRAFT_3051</name>
</gene>